<dbReference type="Gene3D" id="3.30.710.10">
    <property type="entry name" value="Potassium Channel Kv1.1, Chain A"/>
    <property type="match status" value="1"/>
</dbReference>
<sequence>MIIIRRSSTTKERSEPGVCKVARYHGPLVLELKPLVPLVFRGSAAAFKLDPPSPAFAPAWPRRARGGDVRVVAADGASEAAHRVVLQCRLPALQKASWGADVDEVRIDALADGPTLSSFLEFLYNDDLAPSQITHALHVAALRCHVPRLAAVCERRFAEQLEEQMAQWGGLAPTGQAAALDSLLEWARYAEALARTQLLDLCVHLAAQRLPAARTSSVL</sequence>
<organism evidence="3 4">
    <name type="scientific">Monoraphidium neglectum</name>
    <dbReference type="NCBI Taxonomy" id="145388"/>
    <lineage>
        <taxon>Eukaryota</taxon>
        <taxon>Viridiplantae</taxon>
        <taxon>Chlorophyta</taxon>
        <taxon>core chlorophytes</taxon>
        <taxon>Chlorophyceae</taxon>
        <taxon>CS clade</taxon>
        <taxon>Sphaeropleales</taxon>
        <taxon>Selenastraceae</taxon>
        <taxon>Monoraphidium</taxon>
    </lineage>
</organism>
<name>A0A0D2MIU2_9CHLO</name>
<feature type="domain" description="BTB" evidence="2">
    <location>
        <begin position="68"/>
        <end position="159"/>
    </location>
</feature>
<dbReference type="InterPro" id="IPR011333">
    <property type="entry name" value="SKP1/BTB/POZ_sf"/>
</dbReference>
<dbReference type="KEGG" id="mng:MNEG_13037"/>
<evidence type="ECO:0000259" key="2">
    <source>
        <dbReference type="Pfam" id="PF00651"/>
    </source>
</evidence>
<protein>
    <recommendedName>
        <fullName evidence="2">BTB domain-containing protein</fullName>
    </recommendedName>
</protein>
<comment type="pathway">
    <text evidence="1">Protein modification; protein ubiquitination.</text>
</comment>
<dbReference type="Pfam" id="PF00651">
    <property type="entry name" value="BTB"/>
    <property type="match status" value="1"/>
</dbReference>
<gene>
    <name evidence="3" type="ORF">MNEG_13037</name>
</gene>
<evidence type="ECO:0000256" key="1">
    <source>
        <dbReference type="ARBA" id="ARBA00004906"/>
    </source>
</evidence>
<dbReference type="Proteomes" id="UP000054498">
    <property type="component" value="Unassembled WGS sequence"/>
</dbReference>
<reference evidence="3 4" key="1">
    <citation type="journal article" date="2013" name="BMC Genomics">
        <title>Reconstruction of the lipid metabolism for the microalga Monoraphidium neglectum from its genome sequence reveals characteristics suitable for biofuel production.</title>
        <authorList>
            <person name="Bogen C."/>
            <person name="Al-Dilaimi A."/>
            <person name="Albersmeier A."/>
            <person name="Wichmann J."/>
            <person name="Grundmann M."/>
            <person name="Rupp O."/>
            <person name="Lauersen K.J."/>
            <person name="Blifernez-Klassen O."/>
            <person name="Kalinowski J."/>
            <person name="Goesmann A."/>
            <person name="Mussgnug J.H."/>
            <person name="Kruse O."/>
        </authorList>
    </citation>
    <scope>NUCLEOTIDE SEQUENCE [LARGE SCALE GENOMIC DNA]</scope>
    <source>
        <strain evidence="3 4">SAG 48.87</strain>
    </source>
</reference>
<accession>A0A0D2MIU2</accession>
<dbReference type="RefSeq" id="XP_013893945.1">
    <property type="nucleotide sequence ID" value="XM_014038491.1"/>
</dbReference>
<evidence type="ECO:0000313" key="3">
    <source>
        <dbReference type="EMBL" id="KIY94925.1"/>
    </source>
</evidence>
<evidence type="ECO:0000313" key="4">
    <source>
        <dbReference type="Proteomes" id="UP000054498"/>
    </source>
</evidence>
<dbReference type="STRING" id="145388.A0A0D2MIU2"/>
<dbReference type="InterPro" id="IPR000210">
    <property type="entry name" value="BTB/POZ_dom"/>
</dbReference>
<dbReference type="AlphaFoldDB" id="A0A0D2MIU2"/>
<proteinExistence type="predicted"/>
<dbReference type="SUPFAM" id="SSF54695">
    <property type="entry name" value="POZ domain"/>
    <property type="match status" value="1"/>
</dbReference>
<dbReference type="GeneID" id="25730459"/>
<dbReference type="OrthoDB" id="548597at2759"/>
<keyword evidence="4" id="KW-1185">Reference proteome</keyword>
<dbReference type="EMBL" id="KK103805">
    <property type="protein sequence ID" value="KIY94925.1"/>
    <property type="molecule type" value="Genomic_DNA"/>
</dbReference>